<sequence>MGVEEAKTLLERDGYKMLDVRDWKSYDKEHLTKPPQCTANVPLGDGDDLASFVARVRDGGFRDGAKLLVADAAGPGGVAAADALADAGFANVVGVEGGYDGWRAVFTTCGRRRPPQGKWISTGKGGESLKSGLTLDPNVASAYEENWGKAPPVHNVAKAREKLAEEGGGGATRGGASGEGDDANAASAGDDASRDATLQAAVDDLAAKRAKFEGGVKSYRGVEDALASLRASGADANSADAVALFRERDALNAFLTRGKEVVGEAEALVERLRASDGW</sequence>
<accession>C1MIS0</accession>
<evidence type="ECO:0000259" key="2">
    <source>
        <dbReference type="PROSITE" id="PS50206"/>
    </source>
</evidence>
<dbReference type="STRING" id="564608.C1MIS0"/>
<protein>
    <submittedName>
        <fullName evidence="3">Predicted protein</fullName>
    </submittedName>
</protein>
<dbReference type="InterPro" id="IPR001763">
    <property type="entry name" value="Rhodanese-like_dom"/>
</dbReference>
<dbReference type="InterPro" id="IPR036873">
    <property type="entry name" value="Rhodanese-like_dom_sf"/>
</dbReference>
<dbReference type="PANTHER" id="PTHR44542">
    <property type="entry name" value="THIOSULFATE SULFURTRANSFERASE 18"/>
    <property type="match status" value="1"/>
</dbReference>
<organism evidence="4">
    <name type="scientific">Micromonas pusilla (strain CCMP1545)</name>
    <name type="common">Picoplanktonic green alga</name>
    <dbReference type="NCBI Taxonomy" id="564608"/>
    <lineage>
        <taxon>Eukaryota</taxon>
        <taxon>Viridiplantae</taxon>
        <taxon>Chlorophyta</taxon>
        <taxon>Mamiellophyceae</taxon>
        <taxon>Mamiellales</taxon>
        <taxon>Mamiellaceae</taxon>
        <taxon>Micromonas</taxon>
    </lineage>
</organism>
<dbReference type="RefSeq" id="XP_003055713.1">
    <property type="nucleotide sequence ID" value="XM_003055667.1"/>
</dbReference>
<name>C1MIS0_MICPC</name>
<dbReference type="PANTHER" id="PTHR44542:SF14">
    <property type="entry name" value="PROTEIN HIGH ARSENIC CONTENT 1, MITOCHONDRIAL-RELATED"/>
    <property type="match status" value="1"/>
</dbReference>
<feature type="region of interest" description="Disordered" evidence="1">
    <location>
        <begin position="162"/>
        <end position="192"/>
    </location>
</feature>
<evidence type="ECO:0000256" key="1">
    <source>
        <dbReference type="SAM" id="MobiDB-lite"/>
    </source>
</evidence>
<dbReference type="Pfam" id="PF00581">
    <property type="entry name" value="Rhodanese"/>
    <property type="match status" value="1"/>
</dbReference>
<keyword evidence="4" id="KW-1185">Reference proteome</keyword>
<dbReference type="OrthoDB" id="566238at2759"/>
<feature type="compositionally biased region" description="Gly residues" evidence="1">
    <location>
        <begin position="166"/>
        <end position="178"/>
    </location>
</feature>
<dbReference type="SUPFAM" id="SSF52821">
    <property type="entry name" value="Rhodanese/Cell cycle control phosphatase"/>
    <property type="match status" value="1"/>
</dbReference>
<dbReference type="GO" id="GO:0003824">
    <property type="term" value="F:catalytic activity"/>
    <property type="evidence" value="ECO:0007669"/>
    <property type="project" value="InterPro"/>
</dbReference>
<gene>
    <name evidence="3" type="ORF">MICPUCDRAFT_50673</name>
</gene>
<dbReference type="EMBL" id="GG663735">
    <property type="protein sequence ID" value="EEH60965.1"/>
    <property type="molecule type" value="Genomic_DNA"/>
</dbReference>
<dbReference type="Gene3D" id="3.40.250.10">
    <property type="entry name" value="Rhodanese-like domain"/>
    <property type="match status" value="1"/>
</dbReference>
<dbReference type="AlphaFoldDB" id="C1MIS0"/>
<dbReference type="eggNOG" id="ENOG502R2YU">
    <property type="taxonomic scope" value="Eukaryota"/>
</dbReference>
<feature type="domain" description="Rhodanese" evidence="2">
    <location>
        <begin position="11"/>
        <end position="110"/>
    </location>
</feature>
<dbReference type="InterPro" id="IPR044684">
    <property type="entry name" value="STR17/STR18/HARC1-like"/>
</dbReference>
<evidence type="ECO:0000313" key="3">
    <source>
        <dbReference type="EMBL" id="EEH60965.1"/>
    </source>
</evidence>
<dbReference type="GeneID" id="9681183"/>
<dbReference type="Proteomes" id="UP000001876">
    <property type="component" value="Unassembled WGS sequence"/>
</dbReference>
<dbReference type="SMART" id="SM00450">
    <property type="entry name" value="RHOD"/>
    <property type="match status" value="1"/>
</dbReference>
<dbReference type="KEGG" id="mpp:MICPUCDRAFT_50673"/>
<evidence type="ECO:0000313" key="4">
    <source>
        <dbReference type="Proteomes" id="UP000001876"/>
    </source>
</evidence>
<reference evidence="3 4" key="1">
    <citation type="journal article" date="2009" name="Science">
        <title>Green evolution and dynamic adaptations revealed by genomes of the marine picoeukaryotes Micromonas.</title>
        <authorList>
            <person name="Worden A.Z."/>
            <person name="Lee J.H."/>
            <person name="Mock T."/>
            <person name="Rouze P."/>
            <person name="Simmons M.P."/>
            <person name="Aerts A.L."/>
            <person name="Allen A.E."/>
            <person name="Cuvelier M.L."/>
            <person name="Derelle E."/>
            <person name="Everett M.V."/>
            <person name="Foulon E."/>
            <person name="Grimwood J."/>
            <person name="Gundlach H."/>
            <person name="Henrissat B."/>
            <person name="Napoli C."/>
            <person name="McDonald S.M."/>
            <person name="Parker M.S."/>
            <person name="Rombauts S."/>
            <person name="Salamov A."/>
            <person name="Von Dassow P."/>
            <person name="Badger J.H."/>
            <person name="Coutinho P.M."/>
            <person name="Demir E."/>
            <person name="Dubchak I."/>
            <person name="Gentemann C."/>
            <person name="Eikrem W."/>
            <person name="Gready J.E."/>
            <person name="John U."/>
            <person name="Lanier W."/>
            <person name="Lindquist E.A."/>
            <person name="Lucas S."/>
            <person name="Mayer K.F."/>
            <person name="Moreau H."/>
            <person name="Not F."/>
            <person name="Otillar R."/>
            <person name="Panaud O."/>
            <person name="Pangilinan J."/>
            <person name="Paulsen I."/>
            <person name="Piegu B."/>
            <person name="Poliakov A."/>
            <person name="Robbens S."/>
            <person name="Schmutz J."/>
            <person name="Toulza E."/>
            <person name="Wyss T."/>
            <person name="Zelensky A."/>
            <person name="Zhou K."/>
            <person name="Armbrust E.V."/>
            <person name="Bhattacharya D."/>
            <person name="Goodenough U.W."/>
            <person name="Van de Peer Y."/>
            <person name="Grigoriev I.V."/>
        </authorList>
    </citation>
    <scope>NUCLEOTIDE SEQUENCE [LARGE SCALE GENOMIC DNA]</scope>
    <source>
        <strain evidence="3 4">CCMP1545</strain>
    </source>
</reference>
<dbReference type="PROSITE" id="PS50206">
    <property type="entry name" value="RHODANESE_3"/>
    <property type="match status" value="1"/>
</dbReference>
<proteinExistence type="predicted"/>